<dbReference type="GO" id="GO:0004713">
    <property type="term" value="F:protein tyrosine kinase activity"/>
    <property type="evidence" value="ECO:0007669"/>
    <property type="project" value="TreeGrafter"/>
</dbReference>
<keyword evidence="5" id="KW-0418">Kinase</keyword>
<evidence type="ECO:0000256" key="1">
    <source>
        <dbReference type="ARBA" id="ARBA00007316"/>
    </source>
</evidence>
<dbReference type="InterPro" id="IPR005702">
    <property type="entry name" value="Wzc-like_C"/>
</dbReference>
<dbReference type="Pfam" id="PF13614">
    <property type="entry name" value="AAA_31"/>
    <property type="match status" value="1"/>
</dbReference>
<dbReference type="AlphaFoldDB" id="A0A9D7HK95"/>
<dbReference type="PANTHER" id="PTHR32309">
    <property type="entry name" value="TYROSINE-PROTEIN KINASE"/>
    <property type="match status" value="1"/>
</dbReference>
<protein>
    <recommendedName>
        <fullName evidence="2">non-specific protein-tyrosine kinase</fullName>
        <ecNumber evidence="2">2.7.10.2</ecNumber>
    </recommendedName>
</protein>
<evidence type="ECO:0000256" key="7">
    <source>
        <dbReference type="ARBA" id="ARBA00023137"/>
    </source>
</evidence>
<dbReference type="InterPro" id="IPR025669">
    <property type="entry name" value="AAA_dom"/>
</dbReference>
<comment type="caution">
    <text evidence="11">The sequence shown here is derived from an EMBL/GenBank/DDBJ whole genome shotgun (WGS) entry which is preliminary data.</text>
</comment>
<dbReference type="PANTHER" id="PTHR32309:SF13">
    <property type="entry name" value="FERRIC ENTEROBACTIN TRANSPORT PROTEIN FEPE"/>
    <property type="match status" value="1"/>
</dbReference>
<dbReference type="SUPFAM" id="SSF52540">
    <property type="entry name" value="P-loop containing nucleoside triphosphate hydrolases"/>
    <property type="match status" value="1"/>
</dbReference>
<sequence>MGVIEKAARRLEQLKHANAAESEKELLQEPSIGGPFPTTGQSRDMCQSVSPVALNQEAGEGGRAKRLPQQSTNRVSIDLDRLGRLGLVSPGDPKSLIAEELRDIKRPILRNATGKGAAPVANGNLVMITSALPSEGKSTTAVNLAMSIALEVDYTVLLVDADVANPSIPAKLGVATEMGLLDVLSDSSIDVGDVLIRTNIESLSLLPSGKFQSRATELLSSDVMNKLLRELASRYSDRIIVFDSPPLLRSNEARAIATQMGQVVVVVGAESTTHDQVRQALAAIEVCPVRLIMLNKSRLALGTTHGGYGYGYGR</sequence>
<dbReference type="GO" id="GO:0005886">
    <property type="term" value="C:plasma membrane"/>
    <property type="evidence" value="ECO:0007669"/>
    <property type="project" value="TreeGrafter"/>
</dbReference>
<keyword evidence="6" id="KW-0067">ATP-binding</keyword>
<evidence type="ECO:0000256" key="2">
    <source>
        <dbReference type="ARBA" id="ARBA00011903"/>
    </source>
</evidence>
<evidence type="ECO:0000259" key="10">
    <source>
        <dbReference type="Pfam" id="PF13614"/>
    </source>
</evidence>
<keyword evidence="3" id="KW-0808">Transferase</keyword>
<gene>
    <name evidence="11" type="ORF">IPH26_07615</name>
</gene>
<dbReference type="CDD" id="cd05387">
    <property type="entry name" value="BY-kinase"/>
    <property type="match status" value="1"/>
</dbReference>
<organism evidence="11 12">
    <name type="scientific">Candidatus Methylophosphatis roskildensis</name>
    <dbReference type="NCBI Taxonomy" id="2899263"/>
    <lineage>
        <taxon>Bacteria</taxon>
        <taxon>Pseudomonadati</taxon>
        <taxon>Pseudomonadota</taxon>
        <taxon>Betaproteobacteria</taxon>
        <taxon>Nitrosomonadales</taxon>
        <taxon>Sterolibacteriaceae</taxon>
        <taxon>Candidatus Methylophosphatis</taxon>
    </lineage>
</organism>
<evidence type="ECO:0000313" key="11">
    <source>
        <dbReference type="EMBL" id="MBK6972817.1"/>
    </source>
</evidence>
<proteinExistence type="inferred from homology"/>
<comment type="catalytic activity">
    <reaction evidence="8">
        <text>L-tyrosyl-[protein] + ATP = O-phospho-L-tyrosyl-[protein] + ADP + H(+)</text>
        <dbReference type="Rhea" id="RHEA:10596"/>
        <dbReference type="Rhea" id="RHEA-COMP:10136"/>
        <dbReference type="Rhea" id="RHEA-COMP:20101"/>
        <dbReference type="ChEBI" id="CHEBI:15378"/>
        <dbReference type="ChEBI" id="CHEBI:30616"/>
        <dbReference type="ChEBI" id="CHEBI:46858"/>
        <dbReference type="ChEBI" id="CHEBI:61978"/>
        <dbReference type="ChEBI" id="CHEBI:456216"/>
        <dbReference type="EC" id="2.7.10.2"/>
    </reaction>
</comment>
<evidence type="ECO:0000256" key="8">
    <source>
        <dbReference type="ARBA" id="ARBA00051245"/>
    </source>
</evidence>
<evidence type="ECO:0000256" key="3">
    <source>
        <dbReference type="ARBA" id="ARBA00022679"/>
    </source>
</evidence>
<feature type="domain" description="AAA" evidence="10">
    <location>
        <begin position="136"/>
        <end position="285"/>
    </location>
</feature>
<evidence type="ECO:0000256" key="6">
    <source>
        <dbReference type="ARBA" id="ARBA00022840"/>
    </source>
</evidence>
<name>A0A9D7HK95_9PROT</name>
<keyword evidence="7" id="KW-0829">Tyrosine-protein kinase</keyword>
<dbReference type="EC" id="2.7.10.2" evidence="2"/>
<dbReference type="EMBL" id="JADJEV010000003">
    <property type="protein sequence ID" value="MBK6972817.1"/>
    <property type="molecule type" value="Genomic_DNA"/>
</dbReference>
<evidence type="ECO:0000256" key="5">
    <source>
        <dbReference type="ARBA" id="ARBA00022777"/>
    </source>
</evidence>
<feature type="region of interest" description="Disordered" evidence="9">
    <location>
        <begin position="19"/>
        <end position="45"/>
    </location>
</feature>
<keyword evidence="4" id="KW-0547">Nucleotide-binding</keyword>
<evidence type="ECO:0000256" key="4">
    <source>
        <dbReference type="ARBA" id="ARBA00022741"/>
    </source>
</evidence>
<dbReference type="NCBIfam" id="TIGR03018">
    <property type="entry name" value="pepcterm_TyrKin"/>
    <property type="match status" value="1"/>
</dbReference>
<dbReference type="Gene3D" id="3.40.50.300">
    <property type="entry name" value="P-loop containing nucleotide triphosphate hydrolases"/>
    <property type="match status" value="1"/>
</dbReference>
<reference evidence="11" key="1">
    <citation type="submission" date="2020-10" db="EMBL/GenBank/DDBJ databases">
        <title>Connecting structure to function with the recovery of over 1000 high-quality activated sludge metagenome-assembled genomes encoding full-length rRNA genes using long-read sequencing.</title>
        <authorList>
            <person name="Singleton C.M."/>
            <person name="Petriglieri F."/>
            <person name="Kristensen J.M."/>
            <person name="Kirkegaard R.H."/>
            <person name="Michaelsen T.Y."/>
            <person name="Andersen M.H."/>
            <person name="Karst S.M."/>
            <person name="Dueholm M.S."/>
            <person name="Nielsen P.H."/>
            <person name="Albertsen M."/>
        </authorList>
    </citation>
    <scope>NUCLEOTIDE SEQUENCE</scope>
    <source>
        <strain evidence="11">Bjer_18-Q3-R1-45_BAT3C.347</strain>
    </source>
</reference>
<evidence type="ECO:0000313" key="12">
    <source>
        <dbReference type="Proteomes" id="UP000807785"/>
    </source>
</evidence>
<dbReference type="InterPro" id="IPR050445">
    <property type="entry name" value="Bact_polysacc_biosynth/exp"/>
</dbReference>
<dbReference type="InterPro" id="IPR027417">
    <property type="entry name" value="P-loop_NTPase"/>
</dbReference>
<accession>A0A9D7HK95</accession>
<evidence type="ECO:0000256" key="9">
    <source>
        <dbReference type="SAM" id="MobiDB-lite"/>
    </source>
</evidence>
<comment type="similarity">
    <text evidence="1">Belongs to the CpsD/CapB family.</text>
</comment>
<dbReference type="Proteomes" id="UP000807785">
    <property type="component" value="Unassembled WGS sequence"/>
</dbReference>